<keyword evidence="2" id="KW-0004">4Fe-4S</keyword>
<keyword evidence="2" id="KW-0235">DNA replication</keyword>
<evidence type="ECO:0000313" key="4">
    <source>
        <dbReference type="EMBL" id="KAF6066678.1"/>
    </source>
</evidence>
<keyword evidence="2" id="KW-0862">Zinc</keyword>
<reference evidence="4 5" key="1">
    <citation type="submission" date="2020-03" db="EMBL/GenBank/DDBJ databases">
        <title>FDA dAtabase for Regulatory Grade micrObial Sequences (FDA-ARGOS): Supporting development and validation of Infectious Disease Dx tests.</title>
        <authorList>
            <person name="Campos J."/>
            <person name="Goldberg B."/>
            <person name="Tallon L."/>
            <person name="Sadzewicz L."/>
            <person name="Vavikolanu K."/>
            <person name="Mehta A."/>
            <person name="Aluvathingal J."/>
            <person name="Nadendla S."/>
            <person name="Nandy P."/>
            <person name="Geyer C."/>
            <person name="Yan Y."/>
            <person name="Sichtig H."/>
        </authorList>
    </citation>
    <scope>NUCLEOTIDE SEQUENCE [LARGE SCALE GENOMIC DNA]</scope>
    <source>
        <strain evidence="4 5">FDAARGOS_656</strain>
    </source>
</reference>
<feature type="domain" description="DNA polymerase epsilon catalytic subunit A C-terminal" evidence="3">
    <location>
        <begin position="1"/>
        <end position="186"/>
    </location>
</feature>
<evidence type="ECO:0000259" key="3">
    <source>
        <dbReference type="SMART" id="SM01159"/>
    </source>
</evidence>
<comment type="cofactor">
    <cofactor evidence="2">
        <name>[4Fe-4S] cluster</name>
        <dbReference type="ChEBI" id="CHEBI:49883"/>
    </cofactor>
</comment>
<keyword evidence="2" id="KW-0539">Nucleus</keyword>
<dbReference type="GO" id="GO:0008310">
    <property type="term" value="F:single-stranded DNA 3'-5' DNA exonuclease activity"/>
    <property type="evidence" value="ECO:0007669"/>
    <property type="project" value="TreeGrafter"/>
</dbReference>
<dbReference type="Proteomes" id="UP000536275">
    <property type="component" value="Unassembled WGS sequence"/>
</dbReference>
<dbReference type="InterPro" id="IPR013697">
    <property type="entry name" value="DNA_pol_e_suA_C"/>
</dbReference>
<dbReference type="SMART" id="SM01159">
    <property type="entry name" value="DUF1744"/>
    <property type="match status" value="1"/>
</dbReference>
<keyword evidence="2" id="KW-0808">Transferase</keyword>
<gene>
    <name evidence="4" type="ORF">FOB64_004151</name>
</gene>
<comment type="caution">
    <text evidence="4">The sequence shown here is derived from an EMBL/GenBank/DDBJ whole genome shotgun (WGS) entry which is preliminary data.</text>
</comment>
<dbReference type="AlphaFoldDB" id="A0A8H6BWJ6"/>
<dbReference type="Pfam" id="PF08490">
    <property type="entry name" value="DUF1744"/>
    <property type="match status" value="1"/>
</dbReference>
<evidence type="ECO:0000256" key="1">
    <source>
        <dbReference type="ARBA" id="ARBA00049244"/>
    </source>
</evidence>
<dbReference type="PANTHER" id="PTHR10670">
    <property type="entry name" value="DNA POLYMERASE EPSILON CATALYTIC SUBUNIT A"/>
    <property type="match status" value="1"/>
</dbReference>
<keyword evidence="2" id="KW-0479">Metal-binding</keyword>
<comment type="catalytic activity">
    <reaction evidence="1 2">
        <text>DNA(n) + a 2'-deoxyribonucleoside 5'-triphosphate = DNA(n+1) + diphosphate</text>
        <dbReference type="Rhea" id="RHEA:22508"/>
        <dbReference type="Rhea" id="RHEA-COMP:17339"/>
        <dbReference type="Rhea" id="RHEA-COMP:17340"/>
        <dbReference type="ChEBI" id="CHEBI:33019"/>
        <dbReference type="ChEBI" id="CHEBI:61560"/>
        <dbReference type="ChEBI" id="CHEBI:173112"/>
        <dbReference type="EC" id="2.7.7.7"/>
    </reaction>
</comment>
<comment type="subcellular location">
    <subcellularLocation>
        <location evidence="2">Nucleus</location>
    </subcellularLocation>
</comment>
<dbReference type="PANTHER" id="PTHR10670:SF0">
    <property type="entry name" value="DNA POLYMERASE EPSILON CATALYTIC SUBUNIT A"/>
    <property type="match status" value="1"/>
</dbReference>
<evidence type="ECO:0000256" key="2">
    <source>
        <dbReference type="RuleBase" id="RU365029"/>
    </source>
</evidence>
<proteinExistence type="inferred from homology"/>
<accession>A0A8H6BWJ6</accession>
<dbReference type="GO" id="GO:0008270">
    <property type="term" value="F:zinc ion binding"/>
    <property type="evidence" value="ECO:0007669"/>
    <property type="project" value="UniProtKB-KW"/>
</dbReference>
<keyword evidence="2" id="KW-0548">Nucleotidyltransferase</keyword>
<keyword evidence="2" id="KW-0411">Iron-sulfur</keyword>
<keyword evidence="2" id="KW-0863">Zinc-finger</keyword>
<name>A0A8H6BWJ6_CANAX</name>
<dbReference type="EC" id="2.7.7.7" evidence="2"/>
<dbReference type="GO" id="GO:0045004">
    <property type="term" value="P:DNA replication proofreading"/>
    <property type="evidence" value="ECO:0007669"/>
    <property type="project" value="TreeGrafter"/>
</dbReference>
<dbReference type="GO" id="GO:0008622">
    <property type="term" value="C:epsilon DNA polymerase complex"/>
    <property type="evidence" value="ECO:0007669"/>
    <property type="project" value="InterPro"/>
</dbReference>
<evidence type="ECO:0000313" key="5">
    <source>
        <dbReference type="Proteomes" id="UP000536275"/>
    </source>
</evidence>
<dbReference type="EMBL" id="JABWAD010000055">
    <property type="protein sequence ID" value="KAF6066678.1"/>
    <property type="molecule type" value="Genomic_DNA"/>
</dbReference>
<organism evidence="4 5">
    <name type="scientific">Candida albicans</name>
    <name type="common">Yeast</name>
    <dbReference type="NCBI Taxonomy" id="5476"/>
    <lineage>
        <taxon>Eukaryota</taxon>
        <taxon>Fungi</taxon>
        <taxon>Dikarya</taxon>
        <taxon>Ascomycota</taxon>
        <taxon>Saccharomycotina</taxon>
        <taxon>Pichiomycetes</taxon>
        <taxon>Debaryomycetaceae</taxon>
        <taxon>Candida/Lodderomyces clade</taxon>
        <taxon>Candida</taxon>
    </lineage>
</organism>
<keyword evidence="2" id="KW-0238">DNA-binding</keyword>
<keyword evidence="2" id="KW-0408">Iron</keyword>
<dbReference type="GO" id="GO:0003887">
    <property type="term" value="F:DNA-directed DNA polymerase activity"/>
    <property type="evidence" value="ECO:0007669"/>
    <property type="project" value="UniProtKB-KW"/>
</dbReference>
<comment type="similarity">
    <text evidence="2">Belongs to the DNA polymerase type-B family.</text>
</comment>
<keyword evidence="2" id="KW-0239">DNA-directed DNA polymerase</keyword>
<dbReference type="GO" id="GO:0000278">
    <property type="term" value="P:mitotic cell cycle"/>
    <property type="evidence" value="ECO:0007669"/>
    <property type="project" value="TreeGrafter"/>
</dbReference>
<dbReference type="InterPro" id="IPR029703">
    <property type="entry name" value="POL2"/>
</dbReference>
<dbReference type="GO" id="GO:0003677">
    <property type="term" value="F:DNA binding"/>
    <property type="evidence" value="ECO:0007669"/>
    <property type="project" value="UniProtKB-KW"/>
</dbReference>
<dbReference type="GO" id="GO:0006287">
    <property type="term" value="P:base-excision repair, gap-filling"/>
    <property type="evidence" value="ECO:0007669"/>
    <property type="project" value="TreeGrafter"/>
</dbReference>
<sequence>MDRMVDFDSLAFPTINNPEIYETACLEVEIGTLTINTILTSALINEAEGTDLADENMHFDNNNGVSTFAEDSFSSPALSILRSMVKDWWDDALSNNINADSIMNTLVTWVQRNDSMLYDPSLHYHVHNLTSKALLQLISEFKRMGAQVIFANRNKMLIQTSKISVENSYAYGQYILKAARSNLCSTFWI</sequence>
<dbReference type="GO" id="GO:0006297">
    <property type="term" value="P:nucleotide-excision repair, DNA gap filling"/>
    <property type="evidence" value="ECO:0007669"/>
    <property type="project" value="TreeGrafter"/>
</dbReference>
<dbReference type="GO" id="GO:0051539">
    <property type="term" value="F:4 iron, 4 sulfur cluster binding"/>
    <property type="evidence" value="ECO:0007669"/>
    <property type="project" value="UniProtKB-KW"/>
</dbReference>
<comment type="function">
    <text evidence="2">DNA polymerase II participates in chromosomal DNA replication.</text>
</comment>
<protein>
    <recommendedName>
        <fullName evidence="2">DNA polymerase epsilon catalytic subunit</fullName>
        <ecNumber evidence="2">2.7.7.7</ecNumber>
    </recommendedName>
</protein>
<dbReference type="GO" id="GO:0006272">
    <property type="term" value="P:leading strand elongation"/>
    <property type="evidence" value="ECO:0007669"/>
    <property type="project" value="TreeGrafter"/>
</dbReference>